<feature type="domain" description="Ig-like" evidence="2">
    <location>
        <begin position="1"/>
        <end position="69"/>
    </location>
</feature>
<dbReference type="InterPro" id="IPR013783">
    <property type="entry name" value="Ig-like_fold"/>
</dbReference>
<keyword evidence="4" id="KW-1185">Reference proteome</keyword>
<gene>
    <name evidence="3" type="ORF">Pmani_023703</name>
</gene>
<proteinExistence type="predicted"/>
<feature type="domain" description="Ig-like" evidence="2">
    <location>
        <begin position="175"/>
        <end position="240"/>
    </location>
</feature>
<accession>A0AAE1PBR2</accession>
<organism evidence="3 4">
    <name type="scientific">Petrolisthes manimaculis</name>
    <dbReference type="NCBI Taxonomy" id="1843537"/>
    <lineage>
        <taxon>Eukaryota</taxon>
        <taxon>Metazoa</taxon>
        <taxon>Ecdysozoa</taxon>
        <taxon>Arthropoda</taxon>
        <taxon>Crustacea</taxon>
        <taxon>Multicrustacea</taxon>
        <taxon>Malacostraca</taxon>
        <taxon>Eumalacostraca</taxon>
        <taxon>Eucarida</taxon>
        <taxon>Decapoda</taxon>
        <taxon>Pleocyemata</taxon>
        <taxon>Anomura</taxon>
        <taxon>Galatheoidea</taxon>
        <taxon>Porcellanidae</taxon>
        <taxon>Petrolisthes</taxon>
    </lineage>
</organism>
<dbReference type="AlphaFoldDB" id="A0AAE1PBR2"/>
<dbReference type="Gene3D" id="2.60.40.10">
    <property type="entry name" value="Immunoglobulins"/>
    <property type="match status" value="3"/>
</dbReference>
<dbReference type="Proteomes" id="UP001292094">
    <property type="component" value="Unassembled WGS sequence"/>
</dbReference>
<dbReference type="PANTHER" id="PTHR23278">
    <property type="entry name" value="SIDESTEP PROTEIN"/>
    <property type="match status" value="1"/>
</dbReference>
<dbReference type="CDD" id="cd00096">
    <property type="entry name" value="Ig"/>
    <property type="match status" value="1"/>
</dbReference>
<dbReference type="InterPro" id="IPR013162">
    <property type="entry name" value="CD80_C2-set"/>
</dbReference>
<reference evidence="3" key="1">
    <citation type="submission" date="2023-11" db="EMBL/GenBank/DDBJ databases">
        <title>Genome assemblies of two species of porcelain crab, Petrolisthes cinctipes and Petrolisthes manimaculis (Anomura: Porcellanidae).</title>
        <authorList>
            <person name="Angst P."/>
        </authorList>
    </citation>
    <scope>NUCLEOTIDE SEQUENCE</scope>
    <source>
        <strain evidence="3">PB745_02</strain>
        <tissue evidence="3">Gill</tissue>
    </source>
</reference>
<dbReference type="Pfam" id="PF08205">
    <property type="entry name" value="C2-set_2"/>
    <property type="match status" value="1"/>
</dbReference>
<dbReference type="InterPro" id="IPR007110">
    <property type="entry name" value="Ig-like_dom"/>
</dbReference>
<dbReference type="InterPro" id="IPR036179">
    <property type="entry name" value="Ig-like_dom_sf"/>
</dbReference>
<dbReference type="PANTHER" id="PTHR23278:SF19">
    <property type="entry name" value="OBSCURIN"/>
    <property type="match status" value="1"/>
</dbReference>
<evidence type="ECO:0000256" key="1">
    <source>
        <dbReference type="ARBA" id="ARBA00023157"/>
    </source>
</evidence>
<protein>
    <recommendedName>
        <fullName evidence="2">Ig-like domain-containing protein</fullName>
    </recommendedName>
</protein>
<sequence length="240" mass="27204">MSLFRSRPEPIVTWWSDHVLLERESVVTLEGQIRSDLIIPKLGRAHHQRTFTCKAQNNNQQRPLSQDVTIEMNLRPQSVKIKPPAEPLTAGTTFYFSCESKGSRPPAIISWFQDGRQVDASRTQTRWSAGEVTTGVVTLVPSRSDDGRELRCEADNPEVPDSARADTLILQVHYPPVVVLEMGRSLKPHSIKQGDDVYFECRVTANPPPYRVTYWRNTQTHSINPFPLHSNPTEHNLSPT</sequence>
<feature type="domain" description="Ig-like" evidence="2">
    <location>
        <begin position="76"/>
        <end position="169"/>
    </location>
</feature>
<evidence type="ECO:0000313" key="4">
    <source>
        <dbReference type="Proteomes" id="UP001292094"/>
    </source>
</evidence>
<evidence type="ECO:0000259" key="2">
    <source>
        <dbReference type="PROSITE" id="PS50835"/>
    </source>
</evidence>
<name>A0AAE1PBR2_9EUCA</name>
<dbReference type="PROSITE" id="PS50835">
    <property type="entry name" value="IG_LIKE"/>
    <property type="match status" value="3"/>
</dbReference>
<dbReference type="EMBL" id="JAWZYT010002442">
    <property type="protein sequence ID" value="KAK4304345.1"/>
    <property type="molecule type" value="Genomic_DNA"/>
</dbReference>
<evidence type="ECO:0000313" key="3">
    <source>
        <dbReference type="EMBL" id="KAK4304345.1"/>
    </source>
</evidence>
<keyword evidence="1" id="KW-1015">Disulfide bond</keyword>
<comment type="caution">
    <text evidence="3">The sequence shown here is derived from an EMBL/GenBank/DDBJ whole genome shotgun (WGS) entry which is preliminary data.</text>
</comment>
<dbReference type="SUPFAM" id="SSF48726">
    <property type="entry name" value="Immunoglobulin"/>
    <property type="match status" value="3"/>
</dbReference>